<dbReference type="Pfam" id="PF06985">
    <property type="entry name" value="HET"/>
    <property type="match status" value="1"/>
</dbReference>
<reference evidence="3" key="2">
    <citation type="submission" date="2015-01" db="EMBL/GenBank/DDBJ databases">
        <title>Evolutionary Origins and Diversification of the Mycorrhizal Mutualists.</title>
        <authorList>
            <consortium name="DOE Joint Genome Institute"/>
            <consortium name="Mycorrhizal Genomics Consortium"/>
            <person name="Kohler A."/>
            <person name="Kuo A."/>
            <person name="Nagy L.G."/>
            <person name="Floudas D."/>
            <person name="Copeland A."/>
            <person name="Barry K.W."/>
            <person name="Cichocki N."/>
            <person name="Veneault-Fourrey C."/>
            <person name="LaButti K."/>
            <person name="Lindquist E.A."/>
            <person name="Lipzen A."/>
            <person name="Lundell T."/>
            <person name="Morin E."/>
            <person name="Murat C."/>
            <person name="Riley R."/>
            <person name="Ohm R."/>
            <person name="Sun H."/>
            <person name="Tunlid A."/>
            <person name="Henrissat B."/>
            <person name="Grigoriev I.V."/>
            <person name="Hibbett D.S."/>
            <person name="Martin F."/>
        </authorList>
    </citation>
    <scope>NUCLEOTIDE SEQUENCE [LARGE SCALE GENOMIC DNA]</scope>
    <source>
        <strain evidence="3">Zn</strain>
    </source>
</reference>
<keyword evidence="3" id="KW-1185">Reference proteome</keyword>
<name>A0A0C3DCY4_OIDMZ</name>
<gene>
    <name evidence="2" type="ORF">OIDMADRAFT_181179</name>
</gene>
<dbReference type="InterPro" id="IPR010730">
    <property type="entry name" value="HET"/>
</dbReference>
<dbReference type="EMBL" id="KN832878">
    <property type="protein sequence ID" value="KIM99807.1"/>
    <property type="molecule type" value="Genomic_DNA"/>
</dbReference>
<feature type="domain" description="Heterokaryon incompatibility" evidence="1">
    <location>
        <begin position="59"/>
        <end position="211"/>
    </location>
</feature>
<organism evidence="2 3">
    <name type="scientific">Oidiodendron maius (strain Zn)</name>
    <dbReference type="NCBI Taxonomy" id="913774"/>
    <lineage>
        <taxon>Eukaryota</taxon>
        <taxon>Fungi</taxon>
        <taxon>Dikarya</taxon>
        <taxon>Ascomycota</taxon>
        <taxon>Pezizomycotina</taxon>
        <taxon>Leotiomycetes</taxon>
        <taxon>Leotiomycetes incertae sedis</taxon>
        <taxon>Myxotrichaceae</taxon>
        <taxon>Oidiodendron</taxon>
    </lineage>
</organism>
<dbReference type="PANTHER" id="PTHR24148">
    <property type="entry name" value="ANKYRIN REPEAT DOMAIN-CONTAINING PROTEIN 39 HOMOLOG-RELATED"/>
    <property type="match status" value="1"/>
</dbReference>
<protein>
    <recommendedName>
        <fullName evidence="1">Heterokaryon incompatibility domain-containing protein</fullName>
    </recommendedName>
</protein>
<dbReference type="InterPro" id="IPR052895">
    <property type="entry name" value="HetReg/Transcr_Mod"/>
</dbReference>
<dbReference type="OrthoDB" id="2157530at2759"/>
<dbReference type="Proteomes" id="UP000054321">
    <property type="component" value="Unassembled WGS sequence"/>
</dbReference>
<dbReference type="AlphaFoldDB" id="A0A0C3DCY4"/>
<sequence length="687" mass="78302">MDVLTANCMRQKGNSTAAHLVYQPLNQLEVRLLRLQPASFGGPIYCTIAAWSLDKDLVYNALSYVWGDPTVRLPIKLNGQPITITKNLENALRHIRRRDTVQILWVDALCINQEDQCEINAQVQKMGRIYERAESVIIWLGPEDYLNSFANTAKVFEYMKKLARLAHEERSSIVRKLSFDDLQCLNMMVTLRASRLPLDKEYWERLWVVQEAALAKNLVVLNGRQSIPFDDIFKGISLALDIMPWGLNAHAKFISGLSRIGYYRNLRNNATPLPLSEILRDAHNLHCSEPRDKIYGLLGLADDGSDITPDYSLSIEDVYIKAAKHVASLGDLTLMAFFSGVNNKKHGLPSWVSDWTILDRTSPAPLTVGAGYSMYHASKHLTMDITFTNNDRIMVVKGTQVDNIDTYGFTMDIEESSHFDILSQWEAVILRRFGCDNGYNESLDKHKPMQSDSDMGMMLQIHKGRRANFVVSDILDHWYRRTTTGNSSSTGGYSKYRKDIVGDWSILPQTPHSLGTKAQRMECLRGTLPPLQKIYLTGENVAEAYIRVLLLDRDFTRDDRFDSDTLERFLDSNIPQADETEDKPEAYEYRRLRLCRENKDFDDLLRLAVSYRRLFITVKGYIGLGPSDMQKDDKVCLLFGSSVPFVMRQDGSTWRLIGDCYVHGIMDGEISNLLDSGELDCQMFDLC</sequence>
<reference evidence="2 3" key="1">
    <citation type="submission" date="2014-04" db="EMBL/GenBank/DDBJ databases">
        <authorList>
            <consortium name="DOE Joint Genome Institute"/>
            <person name="Kuo A."/>
            <person name="Martino E."/>
            <person name="Perotto S."/>
            <person name="Kohler A."/>
            <person name="Nagy L.G."/>
            <person name="Floudas D."/>
            <person name="Copeland A."/>
            <person name="Barry K.W."/>
            <person name="Cichocki N."/>
            <person name="Veneault-Fourrey C."/>
            <person name="LaButti K."/>
            <person name="Lindquist E.A."/>
            <person name="Lipzen A."/>
            <person name="Lundell T."/>
            <person name="Morin E."/>
            <person name="Murat C."/>
            <person name="Sun H."/>
            <person name="Tunlid A."/>
            <person name="Henrissat B."/>
            <person name="Grigoriev I.V."/>
            <person name="Hibbett D.S."/>
            <person name="Martin F."/>
            <person name="Nordberg H.P."/>
            <person name="Cantor M.N."/>
            <person name="Hua S.X."/>
        </authorList>
    </citation>
    <scope>NUCLEOTIDE SEQUENCE [LARGE SCALE GENOMIC DNA]</scope>
    <source>
        <strain evidence="2 3">Zn</strain>
    </source>
</reference>
<evidence type="ECO:0000313" key="3">
    <source>
        <dbReference type="Proteomes" id="UP000054321"/>
    </source>
</evidence>
<proteinExistence type="predicted"/>
<dbReference type="PANTHER" id="PTHR24148:SF64">
    <property type="entry name" value="HETEROKARYON INCOMPATIBILITY DOMAIN-CONTAINING PROTEIN"/>
    <property type="match status" value="1"/>
</dbReference>
<dbReference type="InParanoid" id="A0A0C3DCY4"/>
<evidence type="ECO:0000259" key="1">
    <source>
        <dbReference type="Pfam" id="PF06985"/>
    </source>
</evidence>
<evidence type="ECO:0000313" key="2">
    <source>
        <dbReference type="EMBL" id="KIM99807.1"/>
    </source>
</evidence>
<dbReference type="HOGENOM" id="CLU_004184_7_2_1"/>
<dbReference type="Pfam" id="PF26639">
    <property type="entry name" value="Het-6_barrel"/>
    <property type="match status" value="1"/>
</dbReference>
<accession>A0A0C3DCY4</accession>